<keyword evidence="3" id="KW-1185">Reference proteome</keyword>
<dbReference type="AlphaFoldDB" id="A0A9P5AMG0"/>
<dbReference type="Proteomes" id="UP000730481">
    <property type="component" value="Unassembled WGS sequence"/>
</dbReference>
<reference evidence="2" key="1">
    <citation type="journal article" date="2017" name="Mycologia">
        <title>Fusarium algeriense, sp. nov., a novel toxigenic crown rot pathogen of durum wheat from Algeria is nested in the Fusarium burgessii species complex.</title>
        <authorList>
            <person name="Laraba I."/>
            <person name="Keddad A."/>
            <person name="Boureghda H."/>
            <person name="Abdallah N."/>
            <person name="Vaughan M.M."/>
            <person name="Proctor R.H."/>
            <person name="Busman M."/>
            <person name="O'Donnell K."/>
        </authorList>
    </citation>
    <scope>NUCLEOTIDE SEQUENCE</scope>
    <source>
        <strain evidence="2">NRRL 25174</strain>
    </source>
</reference>
<name>A0A9P5AMG0_9HYPO</name>
<gene>
    <name evidence="2" type="ORF">FBEOM_4784</name>
</gene>
<organism evidence="2 3">
    <name type="scientific">Fusarium beomiforme</name>
    <dbReference type="NCBI Taxonomy" id="44412"/>
    <lineage>
        <taxon>Eukaryota</taxon>
        <taxon>Fungi</taxon>
        <taxon>Dikarya</taxon>
        <taxon>Ascomycota</taxon>
        <taxon>Pezizomycotina</taxon>
        <taxon>Sordariomycetes</taxon>
        <taxon>Hypocreomycetidae</taxon>
        <taxon>Hypocreales</taxon>
        <taxon>Nectriaceae</taxon>
        <taxon>Fusarium</taxon>
        <taxon>Fusarium burgessii species complex</taxon>
    </lineage>
</organism>
<dbReference type="EMBL" id="PVQB02000198">
    <property type="protein sequence ID" value="KAF4341311.1"/>
    <property type="molecule type" value="Genomic_DNA"/>
</dbReference>
<reference evidence="2" key="2">
    <citation type="submission" date="2020-02" db="EMBL/GenBank/DDBJ databases">
        <title>Identification and distribution of gene clusters putatively required for synthesis of sphingolipid metabolism inhibitors in phylogenetically diverse species of the filamentous fungus Fusarium.</title>
        <authorList>
            <person name="Kim H.-S."/>
            <person name="Busman M."/>
            <person name="Brown D.W."/>
            <person name="Divon H."/>
            <person name="Uhlig S."/>
            <person name="Proctor R.H."/>
        </authorList>
    </citation>
    <scope>NUCLEOTIDE SEQUENCE</scope>
    <source>
        <strain evidence="2">NRRL 25174</strain>
    </source>
</reference>
<comment type="caution">
    <text evidence="2">The sequence shown here is derived from an EMBL/GenBank/DDBJ whole genome shotgun (WGS) entry which is preliminary data.</text>
</comment>
<sequence>MTGIDHLGKIDQQRDSSPPSLTSPLTNLPPSYNATPSQSQTEQQGQLQAPEVFPTLILDGTKIYSLYAPNRILYQLSNAPYEATRKIYAIEKLRYRLTNADSEPKLKYTVDHIYDFRHGISVESYKQITILGQTSRKRTYPNMVMRRCLNSCHTICPGGQVKLSPDLILKAESSLKDRLNQGKNNTTIWKDEKGQVVAVETKLQRDEHNSIQELPRLAIKARIDEKLYDLLVTAWCAHVWKVAQKDLKEPMSWDKFKQIASTMPNKAAGIYGGAGSG</sequence>
<proteinExistence type="predicted"/>
<feature type="region of interest" description="Disordered" evidence="1">
    <location>
        <begin position="1"/>
        <end position="46"/>
    </location>
</feature>
<accession>A0A9P5AMG0</accession>
<evidence type="ECO:0000256" key="1">
    <source>
        <dbReference type="SAM" id="MobiDB-lite"/>
    </source>
</evidence>
<evidence type="ECO:0000313" key="3">
    <source>
        <dbReference type="Proteomes" id="UP000730481"/>
    </source>
</evidence>
<feature type="compositionally biased region" description="Basic and acidic residues" evidence="1">
    <location>
        <begin position="1"/>
        <end position="14"/>
    </location>
</feature>
<dbReference type="OrthoDB" id="4196148at2759"/>
<protein>
    <submittedName>
        <fullName evidence="2">Uncharacterized protein</fullName>
    </submittedName>
</protein>
<feature type="compositionally biased region" description="Low complexity" evidence="1">
    <location>
        <begin position="16"/>
        <end position="31"/>
    </location>
</feature>
<evidence type="ECO:0000313" key="2">
    <source>
        <dbReference type="EMBL" id="KAF4341311.1"/>
    </source>
</evidence>